<proteinExistence type="predicted"/>
<dbReference type="Pfam" id="PF06507">
    <property type="entry name" value="ARF_AD"/>
    <property type="match status" value="1"/>
</dbReference>
<dbReference type="GO" id="GO:0003677">
    <property type="term" value="F:DNA binding"/>
    <property type="evidence" value="ECO:0007669"/>
    <property type="project" value="InterPro"/>
</dbReference>
<dbReference type="Gene3D" id="2.30.30.1040">
    <property type="match status" value="1"/>
</dbReference>
<reference evidence="2" key="1">
    <citation type="journal article" date="2021" name="J. Hered.">
        <title>Genome Assembly of Salicaceae Populus deltoides (Eastern Cottonwood) I-69 Based on Nanopore Sequencing and Hi-C Technologies.</title>
        <authorList>
            <person name="Bai S."/>
            <person name="Wu H."/>
            <person name="Zhang J."/>
            <person name="Pan Z."/>
            <person name="Zhao W."/>
            <person name="Li Z."/>
            <person name="Tong C."/>
        </authorList>
    </citation>
    <scope>NUCLEOTIDE SEQUENCE</scope>
    <source>
        <tissue evidence="2">Leaf</tissue>
    </source>
</reference>
<evidence type="ECO:0000259" key="1">
    <source>
        <dbReference type="Pfam" id="PF06507"/>
    </source>
</evidence>
<dbReference type="InterPro" id="IPR010525">
    <property type="entry name" value="ARF_dom"/>
</dbReference>
<dbReference type="Proteomes" id="UP000807159">
    <property type="component" value="Chromosome 11"/>
</dbReference>
<dbReference type="PANTHER" id="PTHR31384">
    <property type="entry name" value="AUXIN RESPONSE FACTOR 4-RELATED"/>
    <property type="match status" value="1"/>
</dbReference>
<comment type="caution">
    <text evidence="2">The sequence shown here is derived from an EMBL/GenBank/DDBJ whole genome shotgun (WGS) entry which is preliminary data.</text>
</comment>
<organism evidence="2 3">
    <name type="scientific">Populus deltoides</name>
    <name type="common">Eastern poplar</name>
    <name type="synonym">Eastern cottonwood</name>
    <dbReference type="NCBI Taxonomy" id="3696"/>
    <lineage>
        <taxon>Eukaryota</taxon>
        <taxon>Viridiplantae</taxon>
        <taxon>Streptophyta</taxon>
        <taxon>Embryophyta</taxon>
        <taxon>Tracheophyta</taxon>
        <taxon>Spermatophyta</taxon>
        <taxon>Magnoliopsida</taxon>
        <taxon>eudicotyledons</taxon>
        <taxon>Gunneridae</taxon>
        <taxon>Pentapetalae</taxon>
        <taxon>rosids</taxon>
        <taxon>fabids</taxon>
        <taxon>Malpighiales</taxon>
        <taxon>Salicaceae</taxon>
        <taxon>Saliceae</taxon>
        <taxon>Populus</taxon>
    </lineage>
</organism>
<dbReference type="AlphaFoldDB" id="A0A8T2XJR4"/>
<dbReference type="GO" id="GO:0009725">
    <property type="term" value="P:response to hormone"/>
    <property type="evidence" value="ECO:0007669"/>
    <property type="project" value="InterPro"/>
</dbReference>
<protein>
    <recommendedName>
        <fullName evidence="1">Auxin response factor domain-containing protein</fullName>
    </recommendedName>
</protein>
<gene>
    <name evidence="2" type="ORF">H0E87_020518</name>
</gene>
<dbReference type="GO" id="GO:0005634">
    <property type="term" value="C:nucleus"/>
    <property type="evidence" value="ECO:0007669"/>
    <property type="project" value="InterPro"/>
</dbReference>
<evidence type="ECO:0000313" key="3">
    <source>
        <dbReference type="Proteomes" id="UP000807159"/>
    </source>
</evidence>
<dbReference type="GO" id="GO:0006355">
    <property type="term" value="P:regulation of DNA-templated transcription"/>
    <property type="evidence" value="ECO:0007669"/>
    <property type="project" value="InterPro"/>
</dbReference>
<name>A0A8T2XJR4_POPDE</name>
<keyword evidence="3" id="KW-1185">Reference proteome</keyword>
<accession>A0A8T2XJR4</accession>
<sequence>MRFETEDAAERRCTGIITGVSELDPARWPGSNGNACWYVVVRWDDREANRLSRVSPWEVEPSGSGSISSSNNFMAPGLKRSRSGLPSSKAEFPIPDGIGAPGFRESSRSQEVLQGQEIMSFNALYDGVDGQNQHPSEIRSCFPGSHSSGIAASGSGQEIFPSSPYGRIPNANEARENCSLGFSDGAQRPSSRNGWSTMMQGYNNQIRPPAQVSSPSSVLMFRHASNPVPKPSSNFNFNDHVQQTATTRSWFCGPEMQGGNFKLSAHSEPSVKRDGRWSNSPFGLSHEHLQHGVSQPIVAQSASRGSQDLVSCKSSCRLFGFSL</sequence>
<dbReference type="PANTHER" id="PTHR31384:SF5">
    <property type="entry name" value="AUXIN RESPONSE FACTOR 3"/>
    <property type="match status" value="1"/>
</dbReference>
<dbReference type="InterPro" id="IPR044835">
    <property type="entry name" value="ARF_plant"/>
</dbReference>
<feature type="domain" description="Auxin response factor" evidence="1">
    <location>
        <begin position="1"/>
        <end position="62"/>
    </location>
</feature>
<evidence type="ECO:0000313" key="2">
    <source>
        <dbReference type="EMBL" id="KAH8493785.1"/>
    </source>
</evidence>
<dbReference type="EMBL" id="JACEGQ020000011">
    <property type="protein sequence ID" value="KAH8493785.1"/>
    <property type="molecule type" value="Genomic_DNA"/>
</dbReference>